<dbReference type="InterPro" id="IPR011335">
    <property type="entry name" value="Restrct_endonuc-II-like"/>
</dbReference>
<dbReference type="PANTHER" id="PTHR35400">
    <property type="entry name" value="SLR1083 PROTEIN"/>
    <property type="match status" value="1"/>
</dbReference>
<evidence type="ECO:0000313" key="2">
    <source>
        <dbReference type="EMBL" id="GAA3741601.1"/>
    </source>
</evidence>
<reference evidence="3" key="1">
    <citation type="journal article" date="2019" name="Int. J. Syst. Evol. Microbiol.">
        <title>The Global Catalogue of Microorganisms (GCM) 10K type strain sequencing project: providing services to taxonomists for standard genome sequencing and annotation.</title>
        <authorList>
            <consortium name="The Broad Institute Genomics Platform"/>
            <consortium name="The Broad Institute Genome Sequencing Center for Infectious Disease"/>
            <person name="Wu L."/>
            <person name="Ma J."/>
        </authorList>
    </citation>
    <scope>NUCLEOTIDE SEQUENCE [LARGE SCALE GENOMIC DNA]</scope>
    <source>
        <strain evidence="3">JCM 30846</strain>
    </source>
</reference>
<dbReference type="InterPro" id="IPR008538">
    <property type="entry name" value="Uma2"/>
</dbReference>
<keyword evidence="2" id="KW-0540">Nuclease</keyword>
<name>A0ABP7FJM3_9ACTN</name>
<dbReference type="EMBL" id="BAABEP010000033">
    <property type="protein sequence ID" value="GAA3741601.1"/>
    <property type="molecule type" value="Genomic_DNA"/>
</dbReference>
<dbReference type="Proteomes" id="UP001499884">
    <property type="component" value="Unassembled WGS sequence"/>
</dbReference>
<comment type="caution">
    <text evidence="2">The sequence shown here is derived from an EMBL/GenBank/DDBJ whole genome shotgun (WGS) entry which is preliminary data.</text>
</comment>
<dbReference type="GO" id="GO:0004519">
    <property type="term" value="F:endonuclease activity"/>
    <property type="evidence" value="ECO:0007669"/>
    <property type="project" value="UniProtKB-KW"/>
</dbReference>
<accession>A0ABP7FJM3</accession>
<organism evidence="2 3">
    <name type="scientific">Streptomyces tremellae</name>
    <dbReference type="NCBI Taxonomy" id="1124239"/>
    <lineage>
        <taxon>Bacteria</taxon>
        <taxon>Bacillati</taxon>
        <taxon>Actinomycetota</taxon>
        <taxon>Actinomycetes</taxon>
        <taxon>Kitasatosporales</taxon>
        <taxon>Streptomycetaceae</taxon>
        <taxon>Streptomyces</taxon>
    </lineage>
</organism>
<keyword evidence="3" id="KW-1185">Reference proteome</keyword>
<feature type="domain" description="Putative restriction endonuclease" evidence="1">
    <location>
        <begin position="19"/>
        <end position="187"/>
    </location>
</feature>
<keyword evidence="2" id="KW-0255">Endonuclease</keyword>
<proteinExistence type="predicted"/>
<dbReference type="PANTHER" id="PTHR35400:SF3">
    <property type="entry name" value="SLL1072 PROTEIN"/>
    <property type="match status" value="1"/>
</dbReference>
<keyword evidence="2" id="KW-0378">Hydrolase</keyword>
<evidence type="ECO:0000259" key="1">
    <source>
        <dbReference type="Pfam" id="PF05685"/>
    </source>
</evidence>
<dbReference type="Gene3D" id="3.90.1570.10">
    <property type="entry name" value="tt1808, chain A"/>
    <property type="match status" value="1"/>
</dbReference>
<evidence type="ECO:0000313" key="3">
    <source>
        <dbReference type="Proteomes" id="UP001499884"/>
    </source>
</evidence>
<protein>
    <submittedName>
        <fullName evidence="2">Uma2 family endonuclease</fullName>
    </submittedName>
</protein>
<dbReference type="SUPFAM" id="SSF52980">
    <property type="entry name" value="Restriction endonuclease-like"/>
    <property type="match status" value="1"/>
</dbReference>
<dbReference type="RefSeq" id="WP_345649987.1">
    <property type="nucleotide sequence ID" value="NZ_BAABEP010000033.1"/>
</dbReference>
<dbReference type="CDD" id="cd06260">
    <property type="entry name" value="DUF820-like"/>
    <property type="match status" value="1"/>
</dbReference>
<sequence length="195" mass="21856">MTAVSDGREIVPEEFEEAAEVLVEHLTGIRFGLFDGKIRSKTGPDPEHGRIIEWLTRICIQARPELWLYPEQGLKVQQYRRGRARPDGVLTESGALLGRGEWAEPEGAVPMALEVTSYDDDTNARDRVEKPAAYAQAGIPVYLLVDRDNAEVRVHSEPDGVRYESVRVVPFGKEITLPEPVGITLDTEPLKDWVH</sequence>
<gene>
    <name evidence="2" type="ORF">GCM10023082_43170</name>
</gene>
<dbReference type="InterPro" id="IPR012296">
    <property type="entry name" value="Nuclease_put_TT1808"/>
</dbReference>
<dbReference type="Pfam" id="PF05685">
    <property type="entry name" value="Uma2"/>
    <property type="match status" value="1"/>
</dbReference>